<dbReference type="Proteomes" id="UP001239782">
    <property type="component" value="Chromosome"/>
</dbReference>
<dbReference type="InterPro" id="IPR046348">
    <property type="entry name" value="SIS_dom_sf"/>
</dbReference>
<dbReference type="CDD" id="cd05006">
    <property type="entry name" value="SIS_GmhA"/>
    <property type="match status" value="1"/>
</dbReference>
<dbReference type="PANTHER" id="PTHR30390">
    <property type="entry name" value="SEDOHEPTULOSE 7-PHOSPHATE ISOMERASE / DNAA INITIATOR-ASSOCIATING FACTOR FOR REPLICATION INITIATION"/>
    <property type="match status" value="1"/>
</dbReference>
<dbReference type="Gene3D" id="3.40.50.10490">
    <property type="entry name" value="Glucose-6-phosphate isomerase like protein, domain 1"/>
    <property type="match status" value="1"/>
</dbReference>
<sequence>MPERIDEAGQIMVKSLIEGGKIIACGNGASALNASYFAQILLNQLTRERPSLPAIALETHPLAITNNLSKQDLLDGYAKQVRAYGQPGDVLLVFTTSGQSSNIIKAIETALSRDMYIIAITASDGGSVAGLIGSNDVEIRIPAMSLPRVIEVQLLVTHTLCDFIDNSLFGEI</sequence>
<dbReference type="GO" id="GO:1901135">
    <property type="term" value="P:carbohydrate derivative metabolic process"/>
    <property type="evidence" value="ECO:0007669"/>
    <property type="project" value="InterPro"/>
</dbReference>
<dbReference type="EMBL" id="CP133548">
    <property type="protein sequence ID" value="WMS88687.1"/>
    <property type="molecule type" value="Genomic_DNA"/>
</dbReference>
<dbReference type="InterPro" id="IPR035461">
    <property type="entry name" value="GmhA/DiaA"/>
</dbReference>
<accession>A0AA51X7U3</accession>
<dbReference type="PANTHER" id="PTHR30390:SF6">
    <property type="entry name" value="DNAA INITIATOR-ASSOCIATING PROTEIN DIAA"/>
    <property type="match status" value="1"/>
</dbReference>
<organism evidence="2 3">
    <name type="scientific">Pleionea litopenaei</name>
    <dbReference type="NCBI Taxonomy" id="3070815"/>
    <lineage>
        <taxon>Bacteria</taxon>
        <taxon>Pseudomonadati</taxon>
        <taxon>Pseudomonadota</taxon>
        <taxon>Gammaproteobacteria</taxon>
        <taxon>Oceanospirillales</taxon>
        <taxon>Pleioneaceae</taxon>
        <taxon>Pleionea</taxon>
    </lineage>
</organism>
<dbReference type="GO" id="GO:0097367">
    <property type="term" value="F:carbohydrate derivative binding"/>
    <property type="evidence" value="ECO:0007669"/>
    <property type="project" value="InterPro"/>
</dbReference>
<dbReference type="PROSITE" id="PS51464">
    <property type="entry name" value="SIS"/>
    <property type="match status" value="1"/>
</dbReference>
<dbReference type="Pfam" id="PF13580">
    <property type="entry name" value="SIS_2"/>
    <property type="match status" value="1"/>
</dbReference>
<dbReference type="AlphaFoldDB" id="A0AA51X7U3"/>
<dbReference type="InterPro" id="IPR001347">
    <property type="entry name" value="SIS_dom"/>
</dbReference>
<dbReference type="InterPro" id="IPR050099">
    <property type="entry name" value="SIS_GmhA/DiaA_subfam"/>
</dbReference>
<name>A0AA51X7U3_9GAMM</name>
<evidence type="ECO:0000259" key="1">
    <source>
        <dbReference type="PROSITE" id="PS51464"/>
    </source>
</evidence>
<feature type="domain" description="SIS" evidence="1">
    <location>
        <begin position="12"/>
        <end position="172"/>
    </location>
</feature>
<dbReference type="SUPFAM" id="SSF53697">
    <property type="entry name" value="SIS domain"/>
    <property type="match status" value="1"/>
</dbReference>
<dbReference type="KEGG" id="plei:Q9312_07170"/>
<keyword evidence="3" id="KW-1185">Reference proteome</keyword>
<proteinExistence type="predicted"/>
<dbReference type="RefSeq" id="WP_309203907.1">
    <property type="nucleotide sequence ID" value="NZ_CP133548.1"/>
</dbReference>
<evidence type="ECO:0000313" key="2">
    <source>
        <dbReference type="EMBL" id="WMS88687.1"/>
    </source>
</evidence>
<protein>
    <submittedName>
        <fullName evidence="2">SIS domain-containing protein</fullName>
    </submittedName>
</protein>
<reference evidence="2 3" key="1">
    <citation type="submission" date="2023-08" db="EMBL/GenBank/DDBJ databases">
        <title>Pleionea litopenaei sp. nov., isolated from stomach of juvenile Litopenaeus vannamei.</title>
        <authorList>
            <person name="Rho A.M."/>
            <person name="Hwang C.Y."/>
        </authorList>
    </citation>
    <scope>NUCLEOTIDE SEQUENCE [LARGE SCALE GENOMIC DNA]</scope>
    <source>
        <strain evidence="2 3">HL-JVS1</strain>
    </source>
</reference>
<evidence type="ECO:0000313" key="3">
    <source>
        <dbReference type="Proteomes" id="UP001239782"/>
    </source>
</evidence>
<gene>
    <name evidence="2" type="ORF">Q9312_07170</name>
</gene>